<feature type="transmembrane region" description="Helical" evidence="1">
    <location>
        <begin position="60"/>
        <end position="80"/>
    </location>
</feature>
<dbReference type="EMBL" id="CAJNBJ010000017">
    <property type="protein sequence ID" value="CAE6769480.1"/>
    <property type="molecule type" value="Genomic_DNA"/>
</dbReference>
<dbReference type="Pfam" id="PF05940">
    <property type="entry name" value="NnrS"/>
    <property type="match status" value="1"/>
</dbReference>
<name>A0ABN7LUW4_9BACT</name>
<sequence length="394" mass="42540">MRDGIEPRVAVADWPVLSYGFRPFFLGAALFAGLAVPAWIVMLAVGIGSTGLGAPREWHVHEMLFGFLPAVITGFVLTAVPNWTDRPAIKGRLLLTLFTLWFAGRIVLALSWFPPLLSAAVDMVYLLALALVLWREIVGGKSWAHAPIAVLISLYAVSNVLFHSAALNGAATDVPERMALALDMTLLTFIGGRVTPNFTREFLVQARRPEKPARFSQLDMAAIGFVAFASTLWAIFPQGAMAGWGLILAGAVNLVRLARWYGWLTWREPLVFVLHWGYAWLTLALLLLGCAALGLGLPQEDAVHALTTGAVGVMTLGIMTRASLGHTGRPRRADMATVAMYGLVTCGAIIRVFGPSVGLPTNALLSVAALSWSGAYLFFALVYGPYLLRPSLDE</sequence>
<evidence type="ECO:0000313" key="2">
    <source>
        <dbReference type="EMBL" id="CAE6769480.1"/>
    </source>
</evidence>
<keyword evidence="1" id="KW-0812">Transmembrane</keyword>
<reference evidence="2 3" key="1">
    <citation type="submission" date="2021-02" db="EMBL/GenBank/DDBJ databases">
        <authorList>
            <person name="Han P."/>
        </authorList>
    </citation>
    <scope>NUCLEOTIDE SEQUENCE [LARGE SCALE GENOMIC DNA]</scope>
    <source>
        <strain evidence="2">Candidatus Nitrospira sp. ZN2</strain>
    </source>
</reference>
<comment type="caution">
    <text evidence="2">The sequence shown here is derived from an EMBL/GenBank/DDBJ whole genome shotgun (WGS) entry which is preliminary data.</text>
</comment>
<feature type="transmembrane region" description="Helical" evidence="1">
    <location>
        <begin position="217"/>
        <end position="236"/>
    </location>
</feature>
<feature type="transmembrane region" description="Helical" evidence="1">
    <location>
        <begin position="146"/>
        <end position="166"/>
    </location>
</feature>
<organism evidence="2 3">
    <name type="scientific">Nitrospira defluvii</name>
    <dbReference type="NCBI Taxonomy" id="330214"/>
    <lineage>
        <taxon>Bacteria</taxon>
        <taxon>Pseudomonadati</taxon>
        <taxon>Nitrospirota</taxon>
        <taxon>Nitrospiria</taxon>
        <taxon>Nitrospirales</taxon>
        <taxon>Nitrospiraceae</taxon>
        <taxon>Nitrospira</taxon>
    </lineage>
</organism>
<gene>
    <name evidence="2" type="ORF">NSPZN2_40205</name>
</gene>
<keyword evidence="3" id="KW-1185">Reference proteome</keyword>
<dbReference type="Proteomes" id="UP000675880">
    <property type="component" value="Unassembled WGS sequence"/>
</dbReference>
<feature type="transmembrane region" description="Helical" evidence="1">
    <location>
        <begin position="363"/>
        <end position="388"/>
    </location>
</feature>
<dbReference type="InterPro" id="IPR010266">
    <property type="entry name" value="NnrS"/>
</dbReference>
<evidence type="ECO:0000313" key="3">
    <source>
        <dbReference type="Proteomes" id="UP000675880"/>
    </source>
</evidence>
<feature type="transmembrane region" description="Helical" evidence="1">
    <location>
        <begin position="178"/>
        <end position="196"/>
    </location>
</feature>
<feature type="transmembrane region" description="Helical" evidence="1">
    <location>
        <begin position="24"/>
        <end position="48"/>
    </location>
</feature>
<accession>A0ABN7LUW4</accession>
<keyword evidence="1" id="KW-1133">Transmembrane helix</keyword>
<feature type="transmembrane region" description="Helical" evidence="1">
    <location>
        <begin position="303"/>
        <end position="324"/>
    </location>
</feature>
<feature type="transmembrane region" description="Helical" evidence="1">
    <location>
        <begin position="242"/>
        <end position="258"/>
    </location>
</feature>
<proteinExistence type="predicted"/>
<feature type="transmembrane region" description="Helical" evidence="1">
    <location>
        <begin position="92"/>
        <end position="110"/>
    </location>
</feature>
<feature type="transmembrane region" description="Helical" evidence="1">
    <location>
        <begin position="336"/>
        <end position="357"/>
    </location>
</feature>
<evidence type="ECO:0000256" key="1">
    <source>
        <dbReference type="SAM" id="Phobius"/>
    </source>
</evidence>
<feature type="transmembrane region" description="Helical" evidence="1">
    <location>
        <begin position="116"/>
        <end position="134"/>
    </location>
</feature>
<feature type="transmembrane region" description="Helical" evidence="1">
    <location>
        <begin position="270"/>
        <end position="297"/>
    </location>
</feature>
<dbReference type="RefSeq" id="WP_213043060.1">
    <property type="nucleotide sequence ID" value="NZ_CAJNBJ010000017.1"/>
</dbReference>
<keyword evidence="1" id="KW-0472">Membrane</keyword>
<protein>
    <submittedName>
        <fullName evidence="2">NnrS protein involved in response to NO</fullName>
    </submittedName>
</protein>